<dbReference type="SUPFAM" id="SSF57756">
    <property type="entry name" value="Retrovirus zinc finger-like domains"/>
    <property type="match status" value="1"/>
</dbReference>
<feature type="compositionally biased region" description="Low complexity" evidence="2">
    <location>
        <begin position="15"/>
        <end position="25"/>
    </location>
</feature>
<comment type="caution">
    <text evidence="4">The sequence shown here is derived from an EMBL/GenBank/DDBJ whole genome shotgun (WGS) entry which is preliminary data.</text>
</comment>
<proteinExistence type="predicted"/>
<evidence type="ECO:0000313" key="4">
    <source>
        <dbReference type="EMBL" id="CAF4255584.1"/>
    </source>
</evidence>
<dbReference type="Proteomes" id="UP000663881">
    <property type="component" value="Unassembled WGS sequence"/>
</dbReference>
<dbReference type="PANTHER" id="PTHR33223:SF6">
    <property type="entry name" value="CCHC-TYPE DOMAIN-CONTAINING PROTEIN"/>
    <property type="match status" value="1"/>
</dbReference>
<dbReference type="PROSITE" id="PS50158">
    <property type="entry name" value="ZF_CCHC"/>
    <property type="match status" value="1"/>
</dbReference>
<evidence type="ECO:0000313" key="5">
    <source>
        <dbReference type="Proteomes" id="UP000663881"/>
    </source>
</evidence>
<dbReference type="GO" id="GO:0003676">
    <property type="term" value="F:nucleic acid binding"/>
    <property type="evidence" value="ECO:0007669"/>
    <property type="project" value="InterPro"/>
</dbReference>
<gene>
    <name evidence="4" type="ORF">OKA104_LOCUS43839</name>
</gene>
<dbReference type="InterPro" id="IPR001878">
    <property type="entry name" value="Znf_CCHC"/>
</dbReference>
<evidence type="ECO:0000259" key="3">
    <source>
        <dbReference type="PROSITE" id="PS50158"/>
    </source>
</evidence>
<dbReference type="GO" id="GO:0008270">
    <property type="term" value="F:zinc ion binding"/>
    <property type="evidence" value="ECO:0007669"/>
    <property type="project" value="UniProtKB-KW"/>
</dbReference>
<keyword evidence="1" id="KW-0863">Zinc-finger</keyword>
<keyword evidence="1" id="KW-0862">Zinc</keyword>
<dbReference type="EMBL" id="CAJOAY010012708">
    <property type="protein sequence ID" value="CAF4255584.1"/>
    <property type="molecule type" value="Genomic_DNA"/>
</dbReference>
<protein>
    <recommendedName>
        <fullName evidence="3">CCHC-type domain-containing protein</fullName>
    </recommendedName>
</protein>
<dbReference type="InterPro" id="IPR036875">
    <property type="entry name" value="Znf_CCHC_sf"/>
</dbReference>
<accession>A0A820F2E1</accession>
<dbReference type="PANTHER" id="PTHR33223">
    <property type="entry name" value="CCHC-TYPE DOMAIN-CONTAINING PROTEIN"/>
    <property type="match status" value="1"/>
</dbReference>
<dbReference type="Pfam" id="PF03732">
    <property type="entry name" value="Retrotrans_gag"/>
    <property type="match status" value="1"/>
</dbReference>
<reference evidence="4" key="1">
    <citation type="submission" date="2021-02" db="EMBL/GenBank/DDBJ databases">
        <authorList>
            <person name="Nowell W R."/>
        </authorList>
    </citation>
    <scope>NUCLEOTIDE SEQUENCE</scope>
</reference>
<feature type="region of interest" description="Disordered" evidence="2">
    <location>
        <begin position="259"/>
        <end position="287"/>
    </location>
</feature>
<keyword evidence="1" id="KW-0479">Metal-binding</keyword>
<dbReference type="AlphaFoldDB" id="A0A820F2E1"/>
<feature type="compositionally biased region" description="Polar residues" evidence="2">
    <location>
        <begin position="263"/>
        <end position="279"/>
    </location>
</feature>
<organism evidence="4 5">
    <name type="scientific">Adineta steineri</name>
    <dbReference type="NCBI Taxonomy" id="433720"/>
    <lineage>
        <taxon>Eukaryota</taxon>
        <taxon>Metazoa</taxon>
        <taxon>Spiralia</taxon>
        <taxon>Gnathifera</taxon>
        <taxon>Rotifera</taxon>
        <taxon>Eurotatoria</taxon>
        <taxon>Bdelloidea</taxon>
        <taxon>Adinetida</taxon>
        <taxon>Adinetidae</taxon>
        <taxon>Adineta</taxon>
    </lineage>
</organism>
<evidence type="ECO:0000256" key="2">
    <source>
        <dbReference type="SAM" id="MobiDB-lite"/>
    </source>
</evidence>
<dbReference type="InterPro" id="IPR005162">
    <property type="entry name" value="Retrotrans_gag_dom"/>
</dbReference>
<sequence>MSPTSKDNNSEEETPTNNNTTNDPSIEITSMDLRQLHSSQKEAMKKIMEFSGESTELDIDEWLTDLTNLFGLMKLKDETKILETMGKLTGSALRWYQENLGSFTKWEDAEKALRDRFKEFTSYSQLMQDFIQIQQEENQSVTSFYEHVMRKYKKAKQYITEQQVITVLQTGVKNSMKEYLIRNEKNINDPEEWLQYAREEEHIQKRIQQQRSNMGLETTTTTTTQPFFDPVMSVRTFQPTSSNNQSSNRYTSTTKYHHKQYNHPENNGTYSTQNNNQDVRTTRKNDWNNTTSKPNPCLICNRTNHPTIKCYYKKEKGCYKCGQSDHRIYDCPQQHFFE</sequence>
<dbReference type="SMART" id="SM00343">
    <property type="entry name" value="ZnF_C2HC"/>
    <property type="match status" value="1"/>
</dbReference>
<dbReference type="Gene3D" id="4.10.60.10">
    <property type="entry name" value="Zinc finger, CCHC-type"/>
    <property type="match status" value="1"/>
</dbReference>
<feature type="domain" description="CCHC-type" evidence="3">
    <location>
        <begin position="318"/>
        <end position="333"/>
    </location>
</feature>
<dbReference type="Pfam" id="PF00098">
    <property type="entry name" value="zf-CCHC"/>
    <property type="match status" value="1"/>
</dbReference>
<name>A0A820F2E1_9BILA</name>
<evidence type="ECO:0000256" key="1">
    <source>
        <dbReference type="PROSITE-ProRule" id="PRU00047"/>
    </source>
</evidence>
<feature type="region of interest" description="Disordered" evidence="2">
    <location>
        <begin position="1"/>
        <end position="26"/>
    </location>
</feature>